<dbReference type="EMBL" id="GBXM01105140">
    <property type="protein sequence ID" value="JAH03437.1"/>
    <property type="molecule type" value="Transcribed_RNA"/>
</dbReference>
<protein>
    <submittedName>
        <fullName evidence="1">Uncharacterized protein</fullName>
    </submittedName>
</protein>
<proteinExistence type="predicted"/>
<sequence>MVIIITTIIMLLQFVIHIYLY</sequence>
<name>A0A0E9PGP0_ANGAN</name>
<organism evidence="1">
    <name type="scientific">Anguilla anguilla</name>
    <name type="common">European freshwater eel</name>
    <name type="synonym">Muraena anguilla</name>
    <dbReference type="NCBI Taxonomy" id="7936"/>
    <lineage>
        <taxon>Eukaryota</taxon>
        <taxon>Metazoa</taxon>
        <taxon>Chordata</taxon>
        <taxon>Craniata</taxon>
        <taxon>Vertebrata</taxon>
        <taxon>Euteleostomi</taxon>
        <taxon>Actinopterygii</taxon>
        <taxon>Neopterygii</taxon>
        <taxon>Teleostei</taxon>
        <taxon>Anguilliformes</taxon>
        <taxon>Anguillidae</taxon>
        <taxon>Anguilla</taxon>
    </lineage>
</organism>
<reference evidence="1" key="2">
    <citation type="journal article" date="2015" name="Fish Shellfish Immunol.">
        <title>Early steps in the European eel (Anguilla anguilla)-Vibrio vulnificus interaction in the gills: Role of the RtxA13 toxin.</title>
        <authorList>
            <person name="Callol A."/>
            <person name="Pajuelo D."/>
            <person name="Ebbesson L."/>
            <person name="Teles M."/>
            <person name="MacKenzie S."/>
            <person name="Amaro C."/>
        </authorList>
    </citation>
    <scope>NUCLEOTIDE SEQUENCE</scope>
</reference>
<reference evidence="1" key="1">
    <citation type="submission" date="2014-11" db="EMBL/GenBank/DDBJ databases">
        <authorList>
            <person name="Amaro Gonzalez C."/>
        </authorList>
    </citation>
    <scope>NUCLEOTIDE SEQUENCE</scope>
</reference>
<evidence type="ECO:0000313" key="1">
    <source>
        <dbReference type="EMBL" id="JAH03437.1"/>
    </source>
</evidence>
<dbReference type="AlphaFoldDB" id="A0A0E9PGP0"/>
<accession>A0A0E9PGP0</accession>